<dbReference type="Pfam" id="PF00072">
    <property type="entry name" value="Response_reg"/>
    <property type="match status" value="1"/>
</dbReference>
<dbReference type="PROSITE" id="PS50110">
    <property type="entry name" value="RESPONSE_REGULATORY"/>
    <property type="match status" value="1"/>
</dbReference>
<evidence type="ECO:0000313" key="4">
    <source>
        <dbReference type="EMBL" id="REC56173.1"/>
    </source>
</evidence>
<proteinExistence type="predicted"/>
<dbReference type="PANTHER" id="PTHR44591">
    <property type="entry name" value="STRESS RESPONSE REGULATOR PROTEIN 1"/>
    <property type="match status" value="1"/>
</dbReference>
<name>A0A3D9BRL6_9RHOB</name>
<dbReference type="InterPro" id="IPR011006">
    <property type="entry name" value="CheY-like_superfamily"/>
</dbReference>
<keyword evidence="5" id="KW-1185">Reference proteome</keyword>
<organism evidence="4 5">
    <name type="scientific">Rhodosalinus sediminis</name>
    <dbReference type="NCBI Taxonomy" id="1940533"/>
    <lineage>
        <taxon>Bacteria</taxon>
        <taxon>Pseudomonadati</taxon>
        <taxon>Pseudomonadota</taxon>
        <taxon>Alphaproteobacteria</taxon>
        <taxon>Rhodobacterales</taxon>
        <taxon>Paracoccaceae</taxon>
        <taxon>Rhodosalinus</taxon>
    </lineage>
</organism>
<dbReference type="InterPro" id="IPR001789">
    <property type="entry name" value="Sig_transdc_resp-reg_receiver"/>
</dbReference>
<dbReference type="InterPro" id="IPR050595">
    <property type="entry name" value="Bact_response_regulator"/>
</dbReference>
<dbReference type="AlphaFoldDB" id="A0A3D9BRL6"/>
<evidence type="ECO:0000259" key="3">
    <source>
        <dbReference type="PROSITE" id="PS50110"/>
    </source>
</evidence>
<protein>
    <submittedName>
        <fullName evidence="4">Response regulator</fullName>
    </submittedName>
</protein>
<dbReference type="RefSeq" id="WP_115980030.1">
    <property type="nucleotide sequence ID" value="NZ_QOHR01000013.1"/>
</dbReference>
<gene>
    <name evidence="4" type="ORF">DRV84_10115</name>
</gene>
<feature type="domain" description="Response regulatory" evidence="3">
    <location>
        <begin position="23"/>
        <end position="136"/>
    </location>
</feature>
<dbReference type="OrthoDB" id="7831674at2"/>
<evidence type="ECO:0000256" key="1">
    <source>
        <dbReference type="ARBA" id="ARBA00022553"/>
    </source>
</evidence>
<keyword evidence="1" id="KW-0597">Phosphoprotein</keyword>
<evidence type="ECO:0000256" key="2">
    <source>
        <dbReference type="PROSITE-ProRule" id="PRU00169"/>
    </source>
</evidence>
<sequence>MDEIAPFAAAPLPTAARPFRGLTILVVEDSRYASEAMRLLCLKSGARIRRADSLRTARRHLSVYRPVVLLVHLGLPDGTGAALIAEAARARPRIPVILGISGDPARAGEAAAAGADDFLEKPVASLAAFQSTVLECLPDRARDAYDEAPAHELRPDPALYRDDLAHAAEIIGGEMEEASLAYLVQFLDGVAQSAGDAPLSQATRALAEAQRRGRPAGTPLARVAGLVQARLDERAAI</sequence>
<dbReference type="Gene3D" id="3.40.50.2300">
    <property type="match status" value="1"/>
</dbReference>
<dbReference type="SMART" id="SM00448">
    <property type="entry name" value="REC"/>
    <property type="match status" value="1"/>
</dbReference>
<comment type="caution">
    <text evidence="4">The sequence shown here is derived from an EMBL/GenBank/DDBJ whole genome shotgun (WGS) entry which is preliminary data.</text>
</comment>
<dbReference type="GO" id="GO:0000160">
    <property type="term" value="P:phosphorelay signal transduction system"/>
    <property type="evidence" value="ECO:0007669"/>
    <property type="project" value="InterPro"/>
</dbReference>
<dbReference type="SUPFAM" id="SSF52172">
    <property type="entry name" value="CheY-like"/>
    <property type="match status" value="1"/>
</dbReference>
<dbReference type="CDD" id="cd00156">
    <property type="entry name" value="REC"/>
    <property type="match status" value="1"/>
</dbReference>
<dbReference type="EMBL" id="QOHR01000013">
    <property type="protein sequence ID" value="REC56173.1"/>
    <property type="molecule type" value="Genomic_DNA"/>
</dbReference>
<comment type="caution">
    <text evidence="2">Lacks conserved residue(s) required for the propagation of feature annotation.</text>
</comment>
<dbReference type="PANTHER" id="PTHR44591:SF3">
    <property type="entry name" value="RESPONSE REGULATORY DOMAIN-CONTAINING PROTEIN"/>
    <property type="match status" value="1"/>
</dbReference>
<accession>A0A3D9BRL6</accession>
<reference evidence="4 5" key="1">
    <citation type="journal article" date="2017" name="Int. J. Syst. Evol. Microbiol.">
        <title>Rhodosalinus sediminis gen. nov., sp. nov., isolated from marine saltern.</title>
        <authorList>
            <person name="Guo L.Y."/>
            <person name="Ling S.K."/>
            <person name="Li C.M."/>
            <person name="Chen G.J."/>
            <person name="Du Z.J."/>
        </authorList>
    </citation>
    <scope>NUCLEOTIDE SEQUENCE [LARGE SCALE GENOMIC DNA]</scope>
    <source>
        <strain evidence="4 5">WDN1C137</strain>
    </source>
</reference>
<evidence type="ECO:0000313" key="5">
    <source>
        <dbReference type="Proteomes" id="UP000257131"/>
    </source>
</evidence>
<dbReference type="Proteomes" id="UP000257131">
    <property type="component" value="Unassembled WGS sequence"/>
</dbReference>